<keyword evidence="3" id="KW-1185">Reference proteome</keyword>
<dbReference type="OrthoDB" id="10634404at2759"/>
<name>V7AUE5_PHAVU</name>
<organism evidence="2 3">
    <name type="scientific">Phaseolus vulgaris</name>
    <name type="common">Kidney bean</name>
    <name type="synonym">French bean</name>
    <dbReference type="NCBI Taxonomy" id="3885"/>
    <lineage>
        <taxon>Eukaryota</taxon>
        <taxon>Viridiplantae</taxon>
        <taxon>Streptophyta</taxon>
        <taxon>Embryophyta</taxon>
        <taxon>Tracheophyta</taxon>
        <taxon>Spermatophyta</taxon>
        <taxon>Magnoliopsida</taxon>
        <taxon>eudicotyledons</taxon>
        <taxon>Gunneridae</taxon>
        <taxon>Pentapetalae</taxon>
        <taxon>rosids</taxon>
        <taxon>fabids</taxon>
        <taxon>Fabales</taxon>
        <taxon>Fabaceae</taxon>
        <taxon>Papilionoideae</taxon>
        <taxon>50 kb inversion clade</taxon>
        <taxon>NPAAA clade</taxon>
        <taxon>indigoferoid/millettioid clade</taxon>
        <taxon>Phaseoleae</taxon>
        <taxon>Phaseolus</taxon>
    </lineage>
</organism>
<proteinExistence type="predicted"/>
<accession>V7AUE5</accession>
<dbReference type="Proteomes" id="UP000000226">
    <property type="component" value="Chromosome 9"/>
</dbReference>
<sequence length="213" mass="23874">MDGVENMDGEFEQTTLHMFIDCTFQPTFLHSDTPHTAFQNFEETITELAAVLTVLTSAEGLTLEGEGPSVQGPTITLTGYFNQLLDFQNENLLVLQRIHLYDEQNSCNQCLIPNSFNGIKNQPSPHPALVHQNPVHARSGNSDRAYSSGQFAPPQRPELFPQHNHTSNSNAAWNSSRRRFRDKLGKVEQVLHPKEHKGLQRVSSIEIKTLSAP</sequence>
<feature type="compositionally biased region" description="Low complexity" evidence="1">
    <location>
        <begin position="163"/>
        <end position="175"/>
    </location>
</feature>
<reference evidence="3" key="1">
    <citation type="journal article" date="2014" name="Nat. Genet.">
        <title>A reference genome for common bean and genome-wide analysis of dual domestications.</title>
        <authorList>
            <person name="Schmutz J."/>
            <person name="McClean P.E."/>
            <person name="Mamidi S."/>
            <person name="Wu G.A."/>
            <person name="Cannon S.B."/>
            <person name="Grimwood J."/>
            <person name="Jenkins J."/>
            <person name="Shu S."/>
            <person name="Song Q."/>
            <person name="Chavarro C."/>
            <person name="Torres-Torres M."/>
            <person name="Geffroy V."/>
            <person name="Moghaddam S.M."/>
            <person name="Gao D."/>
            <person name="Abernathy B."/>
            <person name="Barry K."/>
            <person name="Blair M."/>
            <person name="Brick M.A."/>
            <person name="Chovatia M."/>
            <person name="Gepts P."/>
            <person name="Goodstein D.M."/>
            <person name="Gonzales M."/>
            <person name="Hellsten U."/>
            <person name="Hyten D.L."/>
            <person name="Jia G."/>
            <person name="Kelly J.D."/>
            <person name="Kudrna D."/>
            <person name="Lee R."/>
            <person name="Richard M.M."/>
            <person name="Miklas P.N."/>
            <person name="Osorno J.M."/>
            <person name="Rodrigues J."/>
            <person name="Thareau V."/>
            <person name="Urrea C.A."/>
            <person name="Wang M."/>
            <person name="Yu Y."/>
            <person name="Zhang M."/>
            <person name="Wing R.A."/>
            <person name="Cregan P.B."/>
            <person name="Rokhsar D.S."/>
            <person name="Jackson S.A."/>
        </authorList>
    </citation>
    <scope>NUCLEOTIDE SEQUENCE [LARGE SCALE GENOMIC DNA]</scope>
    <source>
        <strain evidence="3">cv. G19833</strain>
    </source>
</reference>
<dbReference type="Gramene" id="ESW08208">
    <property type="protein sequence ID" value="ESW08208"/>
    <property type="gene ID" value="PHAVU_009G0280001g"/>
</dbReference>
<dbReference type="AlphaFoldDB" id="V7AUE5"/>
<feature type="compositionally biased region" description="Polar residues" evidence="1">
    <location>
        <begin position="139"/>
        <end position="150"/>
    </location>
</feature>
<evidence type="ECO:0000313" key="3">
    <source>
        <dbReference type="Proteomes" id="UP000000226"/>
    </source>
</evidence>
<protein>
    <submittedName>
        <fullName evidence="2">Uncharacterized protein</fullName>
    </submittedName>
</protein>
<feature type="non-terminal residue" evidence="2">
    <location>
        <position position="213"/>
    </location>
</feature>
<feature type="region of interest" description="Disordered" evidence="1">
    <location>
        <begin position="135"/>
        <end position="176"/>
    </location>
</feature>
<dbReference type="EMBL" id="CM002296">
    <property type="protein sequence ID" value="ESW08208.1"/>
    <property type="molecule type" value="Genomic_DNA"/>
</dbReference>
<gene>
    <name evidence="2" type="ORF">PHAVU_009G0280001g</name>
</gene>
<evidence type="ECO:0000256" key="1">
    <source>
        <dbReference type="SAM" id="MobiDB-lite"/>
    </source>
</evidence>
<evidence type="ECO:0000313" key="2">
    <source>
        <dbReference type="EMBL" id="ESW08208.1"/>
    </source>
</evidence>